<proteinExistence type="predicted"/>
<dbReference type="GeneID" id="111104794"/>
<evidence type="ECO:0000313" key="1">
    <source>
        <dbReference type="Proteomes" id="UP000694844"/>
    </source>
</evidence>
<organism evidence="1 3">
    <name type="scientific">Crassostrea virginica</name>
    <name type="common">Eastern oyster</name>
    <dbReference type="NCBI Taxonomy" id="6565"/>
    <lineage>
        <taxon>Eukaryota</taxon>
        <taxon>Metazoa</taxon>
        <taxon>Spiralia</taxon>
        <taxon>Lophotrochozoa</taxon>
        <taxon>Mollusca</taxon>
        <taxon>Bivalvia</taxon>
        <taxon>Autobranchia</taxon>
        <taxon>Pteriomorphia</taxon>
        <taxon>Ostreida</taxon>
        <taxon>Ostreoidea</taxon>
        <taxon>Ostreidae</taxon>
        <taxon>Crassostrea</taxon>
    </lineage>
</organism>
<dbReference type="KEGG" id="cvn:111104794"/>
<keyword evidence="1" id="KW-1185">Reference proteome</keyword>
<dbReference type="AlphaFoldDB" id="A0A8B8ATX3"/>
<evidence type="ECO:0000313" key="2">
    <source>
        <dbReference type="RefSeq" id="XP_022294639.1"/>
    </source>
</evidence>
<evidence type="ECO:0000313" key="3">
    <source>
        <dbReference type="RefSeq" id="XP_022294640.1"/>
    </source>
</evidence>
<dbReference type="Proteomes" id="UP000694844">
    <property type="component" value="Chromosome 7"/>
</dbReference>
<protein>
    <submittedName>
        <fullName evidence="2 3">Uncharacterized protein LOC111104794</fullName>
    </submittedName>
</protein>
<sequence>MERSEEIERLSDDSVSVMSAGSSSFDDMMILVQKTLASASNLIYLNQKLIQARNCPHLSRLIMLITIQNGSGIMTGAHVNIVLPCRQLYSQFVVRKYNRFHLFLRRMKENVALQFIMIFHLYVSSLQFYEQHTMLTDNSTKSFQNAMDA</sequence>
<accession>A0A8B8ATX3</accession>
<gene>
    <name evidence="2 3" type="primary">LOC111104794</name>
</gene>
<name>A0A8B8ATX3_CRAVI</name>
<dbReference type="RefSeq" id="XP_022294640.1">
    <property type="nucleotide sequence ID" value="XM_022438932.1"/>
</dbReference>
<reference evidence="2 3" key="1">
    <citation type="submission" date="2025-04" db="UniProtKB">
        <authorList>
            <consortium name="RefSeq"/>
        </authorList>
    </citation>
    <scope>IDENTIFICATION</scope>
    <source>
        <tissue evidence="2 3">Whole sample</tissue>
    </source>
</reference>
<dbReference type="RefSeq" id="XP_022294639.1">
    <property type="nucleotide sequence ID" value="XM_022438931.1"/>
</dbReference>